<proteinExistence type="predicted"/>
<dbReference type="OrthoDB" id="3181909at2"/>
<evidence type="ECO:0000256" key="1">
    <source>
        <dbReference type="ARBA" id="ARBA00022801"/>
    </source>
</evidence>
<evidence type="ECO:0000313" key="3">
    <source>
        <dbReference type="EMBL" id="RLV47679.1"/>
    </source>
</evidence>
<organism evidence="3 4">
    <name type="scientific">Nocardioides mangrovicus</name>
    <dbReference type="NCBI Taxonomy" id="2478913"/>
    <lineage>
        <taxon>Bacteria</taxon>
        <taxon>Bacillati</taxon>
        <taxon>Actinomycetota</taxon>
        <taxon>Actinomycetes</taxon>
        <taxon>Propionibacteriales</taxon>
        <taxon>Nocardioidaceae</taxon>
        <taxon>Nocardioides</taxon>
    </lineage>
</organism>
<gene>
    <name evidence="3" type="ORF">D9V37_16105</name>
</gene>
<accession>A0A3L8NZF7</accession>
<dbReference type="SUPFAM" id="SSF53474">
    <property type="entry name" value="alpha/beta-Hydrolases"/>
    <property type="match status" value="1"/>
</dbReference>
<dbReference type="Pfam" id="PF07859">
    <property type="entry name" value="Abhydrolase_3"/>
    <property type="match status" value="1"/>
</dbReference>
<feature type="domain" description="Alpha/beta hydrolase fold-3" evidence="2">
    <location>
        <begin position="74"/>
        <end position="279"/>
    </location>
</feature>
<protein>
    <submittedName>
        <fullName evidence="3">Alpha/beta hydrolase</fullName>
    </submittedName>
</protein>
<dbReference type="InterPro" id="IPR050300">
    <property type="entry name" value="GDXG_lipolytic_enzyme"/>
</dbReference>
<sequence length="313" mass="32749">MLRLQRLTREPAIESLPIPAGRRAMDRQAALVGGRQPVAAIRVLQVDGAAGPLDARLYVPGALVPADTGPSGLLVFLHGGGMIYGSLDSHDAVCRFLAERAGVRVLAVDYRLAPEHRFPAAVDDAAAAYRWAVTHAASLDADPARIGVGGDSAGGLLSATTAATAAREGLPCALQLLVYPATDMVTASHSREVFGRGLFLTTEFMDLATASYLPEEADRADPRASPQLAEPPAGLAPAYVATAALDPLRDEGEAYAAKLRAAGVEVECRRFDGQIHGFLNVLVAPSSRAATEEIAGVVARSLATPRTGSRQDR</sequence>
<comment type="caution">
    <text evidence="3">The sequence shown here is derived from an EMBL/GenBank/DDBJ whole genome shotgun (WGS) entry which is preliminary data.</text>
</comment>
<dbReference type="GO" id="GO:0016787">
    <property type="term" value="F:hydrolase activity"/>
    <property type="evidence" value="ECO:0007669"/>
    <property type="project" value="UniProtKB-KW"/>
</dbReference>
<dbReference type="Gene3D" id="3.40.50.1820">
    <property type="entry name" value="alpha/beta hydrolase"/>
    <property type="match status" value="1"/>
</dbReference>
<keyword evidence="4" id="KW-1185">Reference proteome</keyword>
<dbReference type="InterPro" id="IPR013094">
    <property type="entry name" value="AB_hydrolase_3"/>
</dbReference>
<dbReference type="AlphaFoldDB" id="A0A3L8NZF7"/>
<reference evidence="3 4" key="1">
    <citation type="submission" date="2018-10" db="EMBL/GenBank/DDBJ databases">
        <title>Marmoricola sp. 4Q3S-7 whole genome shotgun sequence.</title>
        <authorList>
            <person name="Li F."/>
        </authorList>
    </citation>
    <scope>NUCLEOTIDE SEQUENCE [LARGE SCALE GENOMIC DNA]</scope>
    <source>
        <strain evidence="3 4">4Q3S-7</strain>
    </source>
</reference>
<dbReference type="EMBL" id="RDBE01000010">
    <property type="protein sequence ID" value="RLV47679.1"/>
    <property type="molecule type" value="Genomic_DNA"/>
</dbReference>
<dbReference type="PANTHER" id="PTHR48081:SF8">
    <property type="entry name" value="ALPHA_BETA HYDROLASE FOLD-3 DOMAIN-CONTAINING PROTEIN-RELATED"/>
    <property type="match status" value="1"/>
</dbReference>
<name>A0A3L8NZF7_9ACTN</name>
<evidence type="ECO:0000313" key="4">
    <source>
        <dbReference type="Proteomes" id="UP000281708"/>
    </source>
</evidence>
<dbReference type="Proteomes" id="UP000281708">
    <property type="component" value="Unassembled WGS sequence"/>
</dbReference>
<dbReference type="InterPro" id="IPR029058">
    <property type="entry name" value="AB_hydrolase_fold"/>
</dbReference>
<keyword evidence="1 3" id="KW-0378">Hydrolase</keyword>
<evidence type="ECO:0000259" key="2">
    <source>
        <dbReference type="Pfam" id="PF07859"/>
    </source>
</evidence>
<dbReference type="PANTHER" id="PTHR48081">
    <property type="entry name" value="AB HYDROLASE SUPERFAMILY PROTEIN C4A8.06C"/>
    <property type="match status" value="1"/>
</dbReference>